<keyword evidence="6" id="KW-1185">Reference proteome</keyword>
<name>A0ABT6C5I3_9MICO</name>
<protein>
    <submittedName>
        <fullName evidence="5">Alpha-(1-&gt;3)-arabinofuranosyltransferase family protein</fullName>
    </submittedName>
</protein>
<organism evidence="5 6">
    <name type="scientific">Luteipulveratus flavus</name>
    <dbReference type="NCBI Taxonomy" id="3031728"/>
    <lineage>
        <taxon>Bacteria</taxon>
        <taxon>Bacillati</taxon>
        <taxon>Actinomycetota</taxon>
        <taxon>Actinomycetes</taxon>
        <taxon>Micrococcales</taxon>
        <taxon>Dermacoccaceae</taxon>
        <taxon>Luteipulveratus</taxon>
    </lineage>
</organism>
<feature type="transmembrane region" description="Helical" evidence="2">
    <location>
        <begin position="1349"/>
        <end position="1373"/>
    </location>
</feature>
<dbReference type="InterPro" id="IPR008979">
    <property type="entry name" value="Galactose-bd-like_sf"/>
</dbReference>
<dbReference type="EMBL" id="JAROAV010000024">
    <property type="protein sequence ID" value="MDF8264090.1"/>
    <property type="molecule type" value="Genomic_DNA"/>
</dbReference>
<gene>
    <name evidence="5" type="ORF">P4R38_07550</name>
</gene>
<feature type="domain" description="Alpha-(1-&gt;3)-arabinofuranosyltransferase N-terminal GT-C" evidence="4">
    <location>
        <begin position="9"/>
        <end position="652"/>
    </location>
</feature>
<reference evidence="5 6" key="1">
    <citation type="submission" date="2023-03" db="EMBL/GenBank/DDBJ databases">
        <title>YIM 133296 draft genome.</title>
        <authorList>
            <person name="Xiong L."/>
        </authorList>
    </citation>
    <scope>NUCLEOTIDE SEQUENCE [LARGE SCALE GENOMIC DNA]</scope>
    <source>
        <strain evidence="5 6">YIM 133296</strain>
    </source>
</reference>
<feature type="domain" description="F5/8 type C" evidence="3">
    <location>
        <begin position="917"/>
        <end position="1018"/>
    </location>
</feature>
<feature type="transmembrane region" description="Helical" evidence="2">
    <location>
        <begin position="312"/>
        <end position="329"/>
    </location>
</feature>
<dbReference type="Proteomes" id="UP001528912">
    <property type="component" value="Unassembled WGS sequence"/>
</dbReference>
<feature type="transmembrane region" description="Helical" evidence="2">
    <location>
        <begin position="56"/>
        <end position="74"/>
    </location>
</feature>
<accession>A0ABT6C5I3</accession>
<dbReference type="InterPro" id="IPR000421">
    <property type="entry name" value="FA58C"/>
</dbReference>
<proteinExistence type="predicted"/>
<feature type="transmembrane region" description="Helical" evidence="2">
    <location>
        <begin position="163"/>
        <end position="193"/>
    </location>
</feature>
<keyword evidence="2" id="KW-0472">Membrane</keyword>
<evidence type="ECO:0000256" key="1">
    <source>
        <dbReference type="SAM" id="MobiDB-lite"/>
    </source>
</evidence>
<evidence type="ECO:0000259" key="3">
    <source>
        <dbReference type="Pfam" id="PF00754"/>
    </source>
</evidence>
<keyword evidence="2" id="KW-1133">Transmembrane helix</keyword>
<feature type="region of interest" description="Disordered" evidence="1">
    <location>
        <begin position="1245"/>
        <end position="1267"/>
    </location>
</feature>
<dbReference type="Gene3D" id="2.60.120.260">
    <property type="entry name" value="Galactose-binding domain-like"/>
    <property type="match status" value="1"/>
</dbReference>
<comment type="caution">
    <text evidence="5">The sequence shown here is derived from an EMBL/GenBank/DDBJ whole genome shotgun (WGS) entry which is preliminary data.</text>
</comment>
<feature type="transmembrane region" description="Helical" evidence="2">
    <location>
        <begin position="1284"/>
        <end position="1310"/>
    </location>
</feature>
<feature type="transmembrane region" description="Helical" evidence="2">
    <location>
        <begin position="205"/>
        <end position="225"/>
    </location>
</feature>
<feature type="transmembrane region" description="Helical" evidence="2">
    <location>
        <begin position="1206"/>
        <end position="1227"/>
    </location>
</feature>
<evidence type="ECO:0000313" key="6">
    <source>
        <dbReference type="Proteomes" id="UP001528912"/>
    </source>
</evidence>
<feature type="transmembrane region" description="Helical" evidence="2">
    <location>
        <begin position="392"/>
        <end position="415"/>
    </location>
</feature>
<dbReference type="SUPFAM" id="SSF49785">
    <property type="entry name" value="Galactose-binding domain-like"/>
    <property type="match status" value="1"/>
</dbReference>
<feature type="transmembrane region" description="Helical" evidence="2">
    <location>
        <begin position="279"/>
        <end position="300"/>
    </location>
</feature>
<dbReference type="InterPro" id="IPR021798">
    <property type="entry name" value="AftD_N"/>
</dbReference>
<keyword evidence="2" id="KW-0812">Transmembrane</keyword>
<feature type="transmembrane region" description="Helical" evidence="2">
    <location>
        <begin position="86"/>
        <end position="104"/>
    </location>
</feature>
<dbReference type="Pfam" id="PF00754">
    <property type="entry name" value="F5_F8_type_C"/>
    <property type="match status" value="1"/>
</dbReference>
<feature type="transmembrane region" description="Helical" evidence="2">
    <location>
        <begin position="360"/>
        <end position="380"/>
    </location>
</feature>
<sequence>MTVALLVVVLAVVVFLNDLGDFNTDIKPEVYIAPLDMIGRYLSSWTSSPYLGSPNFNVGLVPVLLILAALRGIGLSPEMAFKTFHLLLWLAAAWGAVRLVRALVPRAGRWAGLVAGVVYLANPYTVQAGATLAIALPLSLLPWQLLCYVRALRDDRSWAWPAAFGLTFFAMSGMNVAVVPLLQLLAMVPVALAIRSERSLPWRRVLAVTAKCALFVLGVSVYWLIPSAAASSTGSQIVESSETLTGIAKVSSFPEVLRGVGLWPLYGYDDKGPWLPQHATYVASPFVIVMTMAWPVLALLMLRWCTGVVRRMVAVSIGVAAVIMVGIFPRQGGPASPFGWVLEHILRIPLMSAFRTTNKIGAVLALALAVAIGVGVVRFLPRVWRRPGVAPVAVALAVALLASWALPAFGGRLYVSKMNIPGYWTQAAERADAGNPASTVLMLPGQVRPDYRWTVERPDDVANSLLKRDAVIPETTPNASRPGANFLAALNDAVQSGAAPAGTVATFARYLGSDQVLLRRDMVWEDDGGARPSVTTRMLQGDLGLKQTATFGYPSENVGQFSDPQGQGEEKLTPLALYDVAQSRTAVRAQAATGGVIVAGDGFAFPSMTAAGTLGASPTVRYAQDLSAAELAQVLPTTGRMVITDTNARRDVIPNRLIAGQGPLLSGTEKLGDTRTLGDRTADQTVLLRSGAIVRASTSGGTFFDLPYGVPEFAVDGDPRSAWRFGDFRRATGQTLQVRLPAPTSVGRVPVSQLPIGSVKIDKVTLTGGGRSSTVRLPDKGSATLDLGGAVTDRVTLRIDSIRGEGFSLVGLAELGLPGAKAARTARTPTTFSDQYARMTPQQRARMDAVPMDILLRRVLNSPDDSDDSERALRRVVTVPSTRDYTAEATVRVTGPLERTYDDAAGYAQSVRADSSAFYFTNPRWRASQAADGDPSTAWAPGGSIRGEHWQVTGPERNISDVTLDQVAGSASSPMWVSRVQISVDGRTVLTTGVRPGKNTLRLPEPVQGRTVRVTITGLSGRLDASPPRFTEIDAGVRMQTTTPGPLDRSGRERCLTVATVDGKPLKMRPVTPLLAGPDESGTRWVACQDVTLESGERRIEQTQGFVLDTMDLKDKRPTTQQVPLPPTAQVVRNSSSAKTLKVTAGDAPYAVVIGQSIDPRWKATADGQDLGAPVTLDGFSAGWVLPKGGSHTIQIRFAPQRTSNIALGVSVAVVLLAAALVLLASWRRRRVGARLDDPDRTASAARRVRAASDGEPGSRRAVRARARHVRDDRPGWPRWTREIGLIALAWFAVGWAGLAAGLLVVLVLRRWAVRPMWLIGAGAGLLMTSIVVYIALLGDQRGTVSADAVASSMLPHHLCGAGLVIALVGVLLPQDHHHDDPDEDMTETLTLEAARP</sequence>
<dbReference type="Pfam" id="PF11847">
    <property type="entry name" value="GT-C_AftD"/>
    <property type="match status" value="1"/>
</dbReference>
<evidence type="ECO:0000313" key="5">
    <source>
        <dbReference type="EMBL" id="MDF8264090.1"/>
    </source>
</evidence>
<evidence type="ECO:0000259" key="4">
    <source>
        <dbReference type="Pfam" id="PF11847"/>
    </source>
</evidence>
<feature type="transmembrane region" description="Helical" evidence="2">
    <location>
        <begin position="1316"/>
        <end position="1337"/>
    </location>
</feature>
<feature type="transmembrane region" description="Helical" evidence="2">
    <location>
        <begin position="110"/>
        <end position="126"/>
    </location>
</feature>
<dbReference type="RefSeq" id="WP_277191691.1">
    <property type="nucleotide sequence ID" value="NZ_JAROAV010000024.1"/>
</dbReference>
<evidence type="ECO:0000256" key="2">
    <source>
        <dbReference type="SAM" id="Phobius"/>
    </source>
</evidence>